<gene>
    <name evidence="2" type="ordered locus">Caur_0434</name>
</gene>
<dbReference type="KEGG" id="cau:Caur_0434"/>
<dbReference type="InParanoid" id="A9WDS8"/>
<sequence length="205" mass="22858">MQSEAQNGRIGEVIESSTIHFVAATYELLASPPFGSLVRATTTDQGLHVYGLIYDIHTGSREPGGRAIVRGRTYTGRYLYDDEIYRAHPDLSVVLQTEFTALIVGYTLHGRLIQRLPPQPPPVHYSVYPCPNEELAAFGDHLDFLRTVLLAPGLPADELLTAAVRTIALARRDGPTYLVRVGRELARLLKDDYDRLTALLHRLRP</sequence>
<name>A9WDS8_CHLAA</name>
<organism evidence="2 3">
    <name type="scientific">Chloroflexus aurantiacus (strain ATCC 29366 / DSM 635 / J-10-fl)</name>
    <dbReference type="NCBI Taxonomy" id="324602"/>
    <lineage>
        <taxon>Bacteria</taxon>
        <taxon>Bacillati</taxon>
        <taxon>Chloroflexota</taxon>
        <taxon>Chloroflexia</taxon>
        <taxon>Chloroflexales</taxon>
        <taxon>Chloroflexineae</taxon>
        <taxon>Chloroflexaceae</taxon>
        <taxon>Chloroflexus</taxon>
    </lineage>
</organism>
<accession>A9WDS8</accession>
<dbReference type="Proteomes" id="UP000002008">
    <property type="component" value="Chromosome"/>
</dbReference>
<dbReference type="STRING" id="324602.Caur_0434"/>
<keyword evidence="3" id="KW-1185">Reference proteome</keyword>
<evidence type="ECO:0000259" key="1">
    <source>
        <dbReference type="Pfam" id="PF09378"/>
    </source>
</evidence>
<feature type="domain" description="Helicase HerA barrel" evidence="1">
    <location>
        <begin position="10"/>
        <end position="108"/>
    </location>
</feature>
<dbReference type="AlphaFoldDB" id="A9WDS8"/>
<reference evidence="3" key="1">
    <citation type="journal article" date="2011" name="BMC Genomics">
        <title>Complete genome sequence of the filamentous anoxygenic phototrophic bacterium Chloroflexus aurantiacus.</title>
        <authorList>
            <person name="Tang K.H."/>
            <person name="Barry K."/>
            <person name="Chertkov O."/>
            <person name="Dalin E."/>
            <person name="Han C.S."/>
            <person name="Hauser L.J."/>
            <person name="Honchak B.M."/>
            <person name="Karbach L.E."/>
            <person name="Land M.L."/>
            <person name="Lapidus A."/>
            <person name="Larimer F.W."/>
            <person name="Mikhailova N."/>
            <person name="Pitluck S."/>
            <person name="Pierson B.K."/>
            <person name="Blankenship R.E."/>
        </authorList>
    </citation>
    <scope>NUCLEOTIDE SEQUENCE [LARGE SCALE GENOMIC DNA]</scope>
    <source>
        <strain evidence="3">ATCC 29366 / DSM 635 / J-10-fl</strain>
    </source>
</reference>
<dbReference type="HOGENOM" id="CLU_112459_0_0_0"/>
<protein>
    <recommendedName>
        <fullName evidence="1">Helicase HerA barrel domain-containing protein</fullName>
    </recommendedName>
</protein>
<dbReference type="Pfam" id="PF09378">
    <property type="entry name" value="HAS-barrel"/>
    <property type="match status" value="1"/>
</dbReference>
<dbReference type="EnsemblBacteria" id="ABY33684">
    <property type="protein sequence ID" value="ABY33684"/>
    <property type="gene ID" value="Caur_0434"/>
</dbReference>
<proteinExistence type="predicted"/>
<evidence type="ECO:0000313" key="3">
    <source>
        <dbReference type="Proteomes" id="UP000002008"/>
    </source>
</evidence>
<dbReference type="EMBL" id="CP000909">
    <property type="protein sequence ID" value="ABY33684.1"/>
    <property type="molecule type" value="Genomic_DNA"/>
</dbReference>
<dbReference type="PATRIC" id="fig|324602.8.peg.493"/>
<dbReference type="InterPro" id="IPR018538">
    <property type="entry name" value="HerA_barrel_dom"/>
</dbReference>
<dbReference type="RefSeq" id="WP_012256340.1">
    <property type="nucleotide sequence ID" value="NC_010175.1"/>
</dbReference>
<evidence type="ECO:0000313" key="2">
    <source>
        <dbReference type="EMBL" id="ABY33684.1"/>
    </source>
</evidence>
<dbReference type="eggNOG" id="ENOG502Z832">
    <property type="taxonomic scope" value="Bacteria"/>
</dbReference>